<evidence type="ECO:0000313" key="1">
    <source>
        <dbReference type="EMBL" id="KAJ8895527.1"/>
    </source>
</evidence>
<proteinExistence type="predicted"/>
<organism evidence="1 2">
    <name type="scientific">Dryococelus australis</name>
    <dbReference type="NCBI Taxonomy" id="614101"/>
    <lineage>
        <taxon>Eukaryota</taxon>
        <taxon>Metazoa</taxon>
        <taxon>Ecdysozoa</taxon>
        <taxon>Arthropoda</taxon>
        <taxon>Hexapoda</taxon>
        <taxon>Insecta</taxon>
        <taxon>Pterygota</taxon>
        <taxon>Neoptera</taxon>
        <taxon>Polyneoptera</taxon>
        <taxon>Phasmatodea</taxon>
        <taxon>Verophasmatodea</taxon>
        <taxon>Anareolatae</taxon>
        <taxon>Phasmatidae</taxon>
        <taxon>Eurycanthinae</taxon>
        <taxon>Dryococelus</taxon>
    </lineage>
</organism>
<keyword evidence="2" id="KW-1185">Reference proteome</keyword>
<comment type="caution">
    <text evidence="1">The sequence shown here is derived from an EMBL/GenBank/DDBJ whole genome shotgun (WGS) entry which is preliminary data.</text>
</comment>
<name>A0ABQ9IFT9_9NEOP</name>
<reference evidence="1 2" key="1">
    <citation type="submission" date="2023-02" db="EMBL/GenBank/DDBJ databases">
        <title>LHISI_Scaffold_Assembly.</title>
        <authorList>
            <person name="Stuart O.P."/>
            <person name="Cleave R."/>
            <person name="Magrath M.J.L."/>
            <person name="Mikheyev A.S."/>
        </authorList>
    </citation>
    <scope>NUCLEOTIDE SEQUENCE [LARGE SCALE GENOMIC DNA]</scope>
    <source>
        <strain evidence="1">Daus_M_001</strain>
        <tissue evidence="1">Leg muscle</tissue>
    </source>
</reference>
<dbReference type="EMBL" id="JARBHB010000001">
    <property type="protein sequence ID" value="KAJ8895527.1"/>
    <property type="molecule type" value="Genomic_DNA"/>
</dbReference>
<protein>
    <submittedName>
        <fullName evidence="1">Uncharacterized protein</fullName>
    </submittedName>
</protein>
<sequence length="194" mass="22622">MQSEKPQIHLLHTVMSSTVRTLFDCFILEHHLNSTAIENVQFRNPKYFLQLENMYLGAKVNALLAKGIDKLTNEALHGFRIPSQIYKLFEFDNTVLKELEVLDPKCVLKRKLPLFAHLASKFPAIVLEDKLQSLNMAWQLLRNHKFDFDENVSAEEYWFNVKKLNASFVVFAIFQCKRGKNFFSCQHDKNKAAE</sequence>
<gene>
    <name evidence="1" type="ORF">PR048_000863</name>
</gene>
<accession>A0ABQ9IFT9</accession>
<dbReference type="Proteomes" id="UP001159363">
    <property type="component" value="Chromosome 1"/>
</dbReference>
<evidence type="ECO:0000313" key="2">
    <source>
        <dbReference type="Proteomes" id="UP001159363"/>
    </source>
</evidence>